<dbReference type="InterPro" id="IPR010931">
    <property type="entry name" value="L_lactis_RepB_C"/>
</dbReference>
<dbReference type="Pfam" id="PF06430">
    <property type="entry name" value="L_lactis_RepB_C"/>
    <property type="match status" value="1"/>
</dbReference>
<evidence type="ECO:0000313" key="4">
    <source>
        <dbReference type="Proteomes" id="UP000034513"/>
    </source>
</evidence>
<dbReference type="Proteomes" id="UP000034513">
    <property type="component" value="Unassembled WGS sequence"/>
</dbReference>
<organism evidence="3 4">
    <name type="scientific">Lactococcus lactis subsp. cremoris</name>
    <name type="common">Streptococcus cremoris</name>
    <dbReference type="NCBI Taxonomy" id="1359"/>
    <lineage>
        <taxon>Bacteria</taxon>
        <taxon>Bacillati</taxon>
        <taxon>Bacillota</taxon>
        <taxon>Bacilli</taxon>
        <taxon>Lactobacillales</taxon>
        <taxon>Streptococcaceae</taxon>
        <taxon>Lactococcus</taxon>
    </lineage>
</organism>
<reference evidence="3 4" key="1">
    <citation type="submission" date="2015-04" db="EMBL/GenBank/DDBJ databases">
        <title>Evaluation of non-dairy Lactococcus lactis with potential dairy applications reveals extensive phenotype-genotype disparity.</title>
        <authorList>
            <person name="Cavanagh D."/>
            <person name="Casey A."/>
            <person name="Altermann E."/>
            <person name="Cotter P."/>
            <person name="Fitzgerald G.F."/>
            <person name="McAuliffe O."/>
        </authorList>
    </citation>
    <scope>NUCLEOTIDE SEQUENCE [LARGE SCALE GENOMIC DNA]</scope>
    <source>
        <strain evidence="3 4">DPC6856</strain>
    </source>
</reference>
<proteinExistence type="predicted"/>
<gene>
    <name evidence="3" type="ORF">VN93_0339</name>
</gene>
<protein>
    <submittedName>
        <fullName evidence="3">RepB protein</fullName>
    </submittedName>
</protein>
<comment type="caution">
    <text evidence="3">The sequence shown here is derived from an EMBL/GenBank/DDBJ whole genome shotgun (WGS) entry which is preliminary data.</text>
</comment>
<sequence length="113" mass="13330">MGDKDYQDDKKQKSRNEADLQNRQWKVNIQDFLSENFLIGMNDIMDTATMVGLQKNVYPLYDELKELRGLNGVKDHLSYVASKREEYSKHNIARYLKKAIEQYLPTVKRQDLS</sequence>
<feature type="domain" description="Lactococcus lactis RepB C-terminal" evidence="2">
    <location>
        <begin position="3"/>
        <end position="112"/>
    </location>
</feature>
<accession>A0ABR5EJD1</accession>
<evidence type="ECO:0000259" key="2">
    <source>
        <dbReference type="Pfam" id="PF06430"/>
    </source>
</evidence>
<dbReference type="EMBL" id="LAVW01000036">
    <property type="protein sequence ID" value="KKW74701.1"/>
    <property type="molecule type" value="Genomic_DNA"/>
</dbReference>
<evidence type="ECO:0000256" key="1">
    <source>
        <dbReference type="SAM" id="MobiDB-lite"/>
    </source>
</evidence>
<feature type="region of interest" description="Disordered" evidence="1">
    <location>
        <begin position="1"/>
        <end position="20"/>
    </location>
</feature>
<keyword evidence="4" id="KW-1185">Reference proteome</keyword>
<evidence type="ECO:0000313" key="3">
    <source>
        <dbReference type="EMBL" id="KKW74701.1"/>
    </source>
</evidence>
<name>A0ABR5EJD1_LACLC</name>